<gene>
    <name evidence="1" type="ORF">DFJ43DRAFT_698073</name>
</gene>
<dbReference type="AlphaFoldDB" id="A0AA38JFI9"/>
<reference evidence="1" key="1">
    <citation type="submission" date="2022-08" db="EMBL/GenBank/DDBJ databases">
        <authorList>
            <consortium name="DOE Joint Genome Institute"/>
            <person name="Min B."/>
            <person name="Sierra-Patev S."/>
            <person name="Naranjo-Ortiz M."/>
            <person name="Looney B."/>
            <person name="Konkel Z."/>
            <person name="Slot J.C."/>
            <person name="Sakamoto Y."/>
            <person name="Steenwyk J.L."/>
            <person name="Rokas A."/>
            <person name="Carro J."/>
            <person name="Camarero S."/>
            <person name="Ferreira P."/>
            <person name="Molpeceres G."/>
            <person name="Ruiz-duenas F.J."/>
            <person name="Serrano A."/>
            <person name="Henrissat B."/>
            <person name="Drula E."/>
            <person name="Hughes K.W."/>
            <person name="Mata J.L."/>
            <person name="Ishikawa N.K."/>
            <person name="Vargas-Isla R."/>
            <person name="Ushijima S."/>
            <person name="Smith C.A."/>
            <person name="Ahrendt S."/>
            <person name="Andreopoulos W."/>
            <person name="He G."/>
            <person name="LaButti K."/>
            <person name="Lipzen A."/>
            <person name="Ng V."/>
            <person name="Riley R."/>
            <person name="Sandor L."/>
            <person name="Barry K."/>
            <person name="Martinez A.T."/>
            <person name="Xiao Y."/>
            <person name="Gibbons J.G."/>
            <person name="Terashima K."/>
            <person name="Hibbett D.S."/>
            <person name="Grigoriev I.V."/>
        </authorList>
    </citation>
    <scope>NUCLEOTIDE SEQUENCE</scope>
    <source>
        <strain evidence="1">ET3784</strain>
    </source>
</reference>
<accession>A0AA38JFI9</accession>
<dbReference type="PANTHER" id="PTHR45296:SF1">
    <property type="entry name" value="TRANSDUCIN_WD40 REPEAT-LIKE SUPERFAMILY PROTEIN"/>
    <property type="match status" value="1"/>
</dbReference>
<protein>
    <submittedName>
        <fullName evidence="1">WD40-repeat-containing domain protein</fullName>
    </submittedName>
</protein>
<organism evidence="1 2">
    <name type="scientific">Lentinula guzmanii</name>
    <dbReference type="NCBI Taxonomy" id="2804957"/>
    <lineage>
        <taxon>Eukaryota</taxon>
        <taxon>Fungi</taxon>
        <taxon>Dikarya</taxon>
        <taxon>Basidiomycota</taxon>
        <taxon>Agaricomycotina</taxon>
        <taxon>Agaricomycetes</taxon>
        <taxon>Agaricomycetidae</taxon>
        <taxon>Agaricales</taxon>
        <taxon>Marasmiineae</taxon>
        <taxon>Omphalotaceae</taxon>
        <taxon>Lentinula</taxon>
    </lineage>
</organism>
<name>A0AA38JFI9_9AGAR</name>
<dbReference type="InterPro" id="IPR015943">
    <property type="entry name" value="WD40/YVTN_repeat-like_dom_sf"/>
</dbReference>
<reference evidence="1" key="2">
    <citation type="journal article" date="2023" name="Proc. Natl. Acad. Sci. U.S.A.">
        <title>A global phylogenomic analysis of the shiitake genus Lentinula.</title>
        <authorList>
            <person name="Sierra-Patev S."/>
            <person name="Min B."/>
            <person name="Naranjo-Ortiz M."/>
            <person name="Looney B."/>
            <person name="Konkel Z."/>
            <person name="Slot J.C."/>
            <person name="Sakamoto Y."/>
            <person name="Steenwyk J.L."/>
            <person name="Rokas A."/>
            <person name="Carro J."/>
            <person name="Camarero S."/>
            <person name="Ferreira P."/>
            <person name="Molpeceres G."/>
            <person name="Ruiz-Duenas F.J."/>
            <person name="Serrano A."/>
            <person name="Henrissat B."/>
            <person name="Drula E."/>
            <person name="Hughes K.W."/>
            <person name="Mata J.L."/>
            <person name="Ishikawa N.K."/>
            <person name="Vargas-Isla R."/>
            <person name="Ushijima S."/>
            <person name="Smith C.A."/>
            <person name="Donoghue J."/>
            <person name="Ahrendt S."/>
            <person name="Andreopoulos W."/>
            <person name="He G."/>
            <person name="LaButti K."/>
            <person name="Lipzen A."/>
            <person name="Ng V."/>
            <person name="Riley R."/>
            <person name="Sandor L."/>
            <person name="Barry K."/>
            <person name="Martinez A.T."/>
            <person name="Xiao Y."/>
            <person name="Gibbons J.G."/>
            <person name="Terashima K."/>
            <person name="Grigoriev I.V."/>
            <person name="Hibbett D."/>
        </authorList>
    </citation>
    <scope>NUCLEOTIDE SEQUENCE</scope>
    <source>
        <strain evidence="1">ET3784</strain>
    </source>
</reference>
<dbReference type="InterPro" id="IPR001680">
    <property type="entry name" value="WD40_rpt"/>
</dbReference>
<dbReference type="PANTHER" id="PTHR45296">
    <property type="entry name" value="TRANSDUCIN/WD40 REPEAT-LIKE SUPERFAMILY PROTEIN"/>
    <property type="match status" value="1"/>
</dbReference>
<dbReference type="Gene3D" id="2.130.10.10">
    <property type="entry name" value="YVTN repeat-like/Quinoprotein amine dehydrogenase"/>
    <property type="match status" value="2"/>
</dbReference>
<sequence length="358" mass="38697">MNRPCPYFVVKTLNTPAPISSLEFGHAGHLFAGSDDGTLRVYDLSSFKVLKAIRGLKNEISSIACFKRAGSEIRDAWVACGNQIFLFKMDMPSMIGTAEDAITVVKLVEDDDVLNEIALDPSKKYLAFSTDSGLVGAIDLTTTSPAVTKMKEKHGSICACVKFVPDRPREIVSAGYDETFLHFDFLEGVPLSQHRISFSQNTEGVSLSPPFIMSTAFSSTGILAAGIADGSLWIGLGGQKGLSKTKSKRTRKWNGLSDAEKRICIKVVEGPIVAMSFSSPDTLIASTLLGSVIQWKINGESINQENIVEEVWRKQTSALEKVNALITIDSKIAIGGFSKNGKGSIEIWDRRGIAGPSV</sequence>
<dbReference type="SMART" id="SM00320">
    <property type="entry name" value="WD40"/>
    <property type="match status" value="3"/>
</dbReference>
<dbReference type="Pfam" id="PF00400">
    <property type="entry name" value="WD40"/>
    <property type="match status" value="1"/>
</dbReference>
<evidence type="ECO:0000313" key="2">
    <source>
        <dbReference type="Proteomes" id="UP001176059"/>
    </source>
</evidence>
<dbReference type="InterPro" id="IPR036322">
    <property type="entry name" value="WD40_repeat_dom_sf"/>
</dbReference>
<keyword evidence="2" id="KW-1185">Reference proteome</keyword>
<evidence type="ECO:0000313" key="1">
    <source>
        <dbReference type="EMBL" id="KAJ3736087.1"/>
    </source>
</evidence>
<comment type="caution">
    <text evidence="1">The sequence shown here is derived from an EMBL/GenBank/DDBJ whole genome shotgun (WGS) entry which is preliminary data.</text>
</comment>
<proteinExistence type="predicted"/>
<dbReference type="EMBL" id="JANVFO010000006">
    <property type="protein sequence ID" value="KAJ3736087.1"/>
    <property type="molecule type" value="Genomic_DNA"/>
</dbReference>
<dbReference type="Proteomes" id="UP001176059">
    <property type="component" value="Unassembled WGS sequence"/>
</dbReference>
<dbReference type="SUPFAM" id="SSF50978">
    <property type="entry name" value="WD40 repeat-like"/>
    <property type="match status" value="1"/>
</dbReference>